<dbReference type="EMBL" id="REGN01005847">
    <property type="protein sequence ID" value="RNA11804.1"/>
    <property type="molecule type" value="Genomic_DNA"/>
</dbReference>
<accession>A0A3M7QL33</accession>
<name>A0A3M7QL33_BRAPC</name>
<gene>
    <name evidence="1" type="ORF">BpHYR1_016726</name>
</gene>
<proteinExistence type="predicted"/>
<organism evidence="1 2">
    <name type="scientific">Brachionus plicatilis</name>
    <name type="common">Marine rotifer</name>
    <name type="synonym">Brachionus muelleri</name>
    <dbReference type="NCBI Taxonomy" id="10195"/>
    <lineage>
        <taxon>Eukaryota</taxon>
        <taxon>Metazoa</taxon>
        <taxon>Spiralia</taxon>
        <taxon>Gnathifera</taxon>
        <taxon>Rotifera</taxon>
        <taxon>Eurotatoria</taxon>
        <taxon>Monogononta</taxon>
        <taxon>Pseudotrocha</taxon>
        <taxon>Ploima</taxon>
        <taxon>Brachionidae</taxon>
        <taxon>Brachionus</taxon>
    </lineage>
</organism>
<evidence type="ECO:0000313" key="2">
    <source>
        <dbReference type="Proteomes" id="UP000276133"/>
    </source>
</evidence>
<dbReference type="AlphaFoldDB" id="A0A3M7QL33"/>
<protein>
    <submittedName>
        <fullName evidence="1">Uncharacterized protein</fullName>
    </submittedName>
</protein>
<reference evidence="1 2" key="1">
    <citation type="journal article" date="2018" name="Sci. Rep.">
        <title>Genomic signatures of local adaptation to the degree of environmental predictability in rotifers.</title>
        <authorList>
            <person name="Franch-Gras L."/>
            <person name="Hahn C."/>
            <person name="Garcia-Roger E.M."/>
            <person name="Carmona M.J."/>
            <person name="Serra M."/>
            <person name="Gomez A."/>
        </authorList>
    </citation>
    <scope>NUCLEOTIDE SEQUENCE [LARGE SCALE GENOMIC DNA]</scope>
    <source>
        <strain evidence="1">HYR1</strain>
    </source>
</reference>
<keyword evidence="2" id="KW-1185">Reference proteome</keyword>
<evidence type="ECO:0000313" key="1">
    <source>
        <dbReference type="EMBL" id="RNA11804.1"/>
    </source>
</evidence>
<dbReference type="Proteomes" id="UP000276133">
    <property type="component" value="Unassembled WGS sequence"/>
</dbReference>
<comment type="caution">
    <text evidence="1">The sequence shown here is derived from an EMBL/GenBank/DDBJ whole genome shotgun (WGS) entry which is preliminary data.</text>
</comment>
<sequence>MVRLGKRSRQTLAQLSRVRKCYFARHQSRLAIPFRLISAETHILYLESFLNCQFLIDAYLNDNTFAIQIFLDHFFSFHREKTFLSMIRKGSKKDSVLEVGEVAFN</sequence>